<evidence type="ECO:0000313" key="2">
    <source>
        <dbReference type="Proteomes" id="UP000254950"/>
    </source>
</evidence>
<accession>A0A380ZES8</accession>
<dbReference type="Proteomes" id="UP000254950">
    <property type="component" value="Unassembled WGS sequence"/>
</dbReference>
<organism evidence="1 2">
    <name type="scientific">Bartonella doshiae</name>
    <dbReference type="NCBI Taxonomy" id="33044"/>
    <lineage>
        <taxon>Bacteria</taxon>
        <taxon>Pseudomonadati</taxon>
        <taxon>Pseudomonadota</taxon>
        <taxon>Alphaproteobacteria</taxon>
        <taxon>Hyphomicrobiales</taxon>
        <taxon>Bartonellaceae</taxon>
        <taxon>Bartonella</taxon>
    </lineage>
</organism>
<protein>
    <submittedName>
        <fullName evidence="1">Uncharacterized protein</fullName>
    </submittedName>
</protein>
<proteinExistence type="predicted"/>
<dbReference type="EMBL" id="UFTF01000001">
    <property type="protein sequence ID" value="SUV45488.1"/>
    <property type="molecule type" value="Genomic_DNA"/>
</dbReference>
<dbReference type="AlphaFoldDB" id="A0A380ZES8"/>
<evidence type="ECO:0000313" key="1">
    <source>
        <dbReference type="EMBL" id="SUV45488.1"/>
    </source>
</evidence>
<name>A0A380ZES8_BARDO</name>
<sequence>MTGNDALLTDRKSIKMLHISVSTFQRPSYNQ</sequence>
<reference evidence="1 2" key="1">
    <citation type="submission" date="2018-06" db="EMBL/GenBank/DDBJ databases">
        <authorList>
            <consortium name="Pathogen Informatics"/>
            <person name="Doyle S."/>
        </authorList>
    </citation>
    <scope>NUCLEOTIDE SEQUENCE [LARGE SCALE GENOMIC DNA]</scope>
    <source>
        <strain evidence="1 2">NCTC12862</strain>
    </source>
</reference>
<gene>
    <name evidence="1" type="ORF">NCTC12862_01232</name>
</gene>